<dbReference type="Pfam" id="PF14559">
    <property type="entry name" value="TPR_19"/>
    <property type="match status" value="1"/>
</dbReference>
<dbReference type="Proteomes" id="UP000184339">
    <property type="component" value="Unassembled WGS sequence"/>
</dbReference>
<proteinExistence type="predicted"/>
<organism evidence="2 3">
    <name type="scientific">Duganella sacchari</name>
    <dbReference type="NCBI Taxonomy" id="551987"/>
    <lineage>
        <taxon>Bacteria</taxon>
        <taxon>Pseudomonadati</taxon>
        <taxon>Pseudomonadota</taxon>
        <taxon>Betaproteobacteria</taxon>
        <taxon>Burkholderiales</taxon>
        <taxon>Oxalobacteraceae</taxon>
        <taxon>Telluria group</taxon>
        <taxon>Duganella</taxon>
    </lineage>
</organism>
<gene>
    <name evidence="2" type="ORF">SAMN05192549_105257</name>
</gene>
<dbReference type="RefSeq" id="WP_072785069.1">
    <property type="nucleotide sequence ID" value="NZ_FRCX01000005.1"/>
</dbReference>
<accession>A0A1M7PNW1</accession>
<feature type="repeat" description="TPR" evidence="1">
    <location>
        <begin position="107"/>
        <end position="140"/>
    </location>
</feature>
<dbReference type="Gene3D" id="1.25.40.10">
    <property type="entry name" value="Tetratricopeptide repeat domain"/>
    <property type="match status" value="2"/>
</dbReference>
<evidence type="ECO:0000313" key="2">
    <source>
        <dbReference type="EMBL" id="SHN18962.1"/>
    </source>
</evidence>
<dbReference type="SMART" id="SM00028">
    <property type="entry name" value="TPR"/>
    <property type="match status" value="4"/>
</dbReference>
<dbReference type="SUPFAM" id="SSF53756">
    <property type="entry name" value="UDP-Glycosyltransferase/glycogen phosphorylase"/>
    <property type="match status" value="1"/>
</dbReference>
<dbReference type="AlphaFoldDB" id="A0A1M7PNW1"/>
<dbReference type="Gene3D" id="3.40.50.2000">
    <property type="entry name" value="Glycogen Phosphorylase B"/>
    <property type="match status" value="1"/>
</dbReference>
<keyword evidence="3" id="KW-1185">Reference proteome</keyword>
<feature type="repeat" description="TPR" evidence="1">
    <location>
        <begin position="73"/>
        <end position="106"/>
    </location>
</feature>
<name>A0A1M7PNW1_9BURK</name>
<dbReference type="STRING" id="551987.SAMN05192549_105257"/>
<feature type="repeat" description="TPR" evidence="1">
    <location>
        <begin position="39"/>
        <end position="72"/>
    </location>
</feature>
<dbReference type="InterPro" id="IPR011990">
    <property type="entry name" value="TPR-like_helical_dom_sf"/>
</dbReference>
<dbReference type="Pfam" id="PF01075">
    <property type="entry name" value="Glyco_transf_9"/>
    <property type="match status" value="1"/>
</dbReference>
<sequence>MHTDSQQAYLDANHHMAAGDFAAAEDCYLQALALQSWHAAARANLGFLKEQQGANAEAEFHYRQAIALMPDHAQLHQNLGALMLKEKRFAEAELAMRTTIELEPESPSAWSQLGVLMVCTHREAEGEACYRQALALDPQHARAQFNLSYLLLRQARFEEGWRMLEARWQFDQFPLSFDCSFWEGEPLDGKSIVLGLEAGHGDMIHFCRYVPQLKARGAARVDVVCHPGLVRLLATLPGVDQLHALGETLPAAWDYWTRPMRLPCLFHTAMSTIPAGVPYLHAEPDLVARWREVLPQGGLRVGLAWRGNVNFENDADRSLPSLMALAPLAAANGVDFVSLQKGPGEEEALMPPSGMPLHAVGPQLADFAETAAVIANLDLVISVDTAVAHLAGALGKPCWLLLPDYRCDWRWMAGRGDTPWYPSMRLFRQPHGGGWAPVIADVASALLSLGSSAAPYPRSAPGQ</sequence>
<dbReference type="OrthoDB" id="9814129at2"/>
<evidence type="ECO:0000313" key="3">
    <source>
        <dbReference type="Proteomes" id="UP000184339"/>
    </source>
</evidence>
<keyword evidence="1" id="KW-0802">TPR repeat</keyword>
<dbReference type="Pfam" id="PF13432">
    <property type="entry name" value="TPR_16"/>
    <property type="match status" value="1"/>
</dbReference>
<reference evidence="3" key="1">
    <citation type="submission" date="2016-11" db="EMBL/GenBank/DDBJ databases">
        <authorList>
            <person name="Varghese N."/>
            <person name="Submissions S."/>
        </authorList>
    </citation>
    <scope>NUCLEOTIDE SEQUENCE [LARGE SCALE GENOMIC DNA]</scope>
    <source>
        <strain evidence="3">Sac-22</strain>
    </source>
</reference>
<dbReference type="InterPro" id="IPR019734">
    <property type="entry name" value="TPR_rpt"/>
</dbReference>
<dbReference type="EMBL" id="FRCX01000005">
    <property type="protein sequence ID" value="SHN18962.1"/>
    <property type="molecule type" value="Genomic_DNA"/>
</dbReference>
<protein>
    <submittedName>
        <fullName evidence="2">Tetratricopeptide repeat-containing protein</fullName>
    </submittedName>
</protein>
<dbReference type="PANTHER" id="PTHR44809">
    <property type="match status" value="1"/>
</dbReference>
<dbReference type="InterPro" id="IPR052943">
    <property type="entry name" value="TMTC_O-mannosyl-trnsfr"/>
</dbReference>
<dbReference type="GO" id="GO:0016757">
    <property type="term" value="F:glycosyltransferase activity"/>
    <property type="evidence" value="ECO:0007669"/>
    <property type="project" value="InterPro"/>
</dbReference>
<dbReference type="SUPFAM" id="SSF48452">
    <property type="entry name" value="TPR-like"/>
    <property type="match status" value="1"/>
</dbReference>
<evidence type="ECO:0000256" key="1">
    <source>
        <dbReference type="PROSITE-ProRule" id="PRU00339"/>
    </source>
</evidence>
<dbReference type="PROSITE" id="PS50005">
    <property type="entry name" value="TPR"/>
    <property type="match status" value="3"/>
</dbReference>
<dbReference type="PANTHER" id="PTHR44809:SF1">
    <property type="entry name" value="PROTEIN O-MANNOSYL-TRANSFERASE TMTC1"/>
    <property type="match status" value="1"/>
</dbReference>
<dbReference type="InterPro" id="IPR002201">
    <property type="entry name" value="Glyco_trans_9"/>
</dbReference>